<evidence type="ECO:0000256" key="1">
    <source>
        <dbReference type="SAM" id="MobiDB-lite"/>
    </source>
</evidence>
<organism evidence="2 3">
    <name type="scientific">Rheinheimera muenzenbergensis</name>
    <dbReference type="NCBI Taxonomy" id="1193628"/>
    <lineage>
        <taxon>Bacteria</taxon>
        <taxon>Pseudomonadati</taxon>
        <taxon>Pseudomonadota</taxon>
        <taxon>Gammaproteobacteria</taxon>
        <taxon>Chromatiales</taxon>
        <taxon>Chromatiaceae</taxon>
        <taxon>Rheinheimera</taxon>
    </lineage>
</organism>
<feature type="region of interest" description="Disordered" evidence="1">
    <location>
        <begin position="1"/>
        <end position="28"/>
    </location>
</feature>
<dbReference type="Proteomes" id="UP001375382">
    <property type="component" value="Unassembled WGS sequence"/>
</dbReference>
<evidence type="ECO:0000313" key="2">
    <source>
        <dbReference type="EMBL" id="MEH8017110.1"/>
    </source>
</evidence>
<evidence type="ECO:0000313" key="3">
    <source>
        <dbReference type="Proteomes" id="UP001375382"/>
    </source>
</evidence>
<accession>A0ABU8C5A8</accession>
<keyword evidence="3" id="KW-1185">Reference proteome</keyword>
<dbReference type="RefSeq" id="WP_335735518.1">
    <property type="nucleotide sequence ID" value="NZ_JALAAR010000005.1"/>
</dbReference>
<gene>
    <name evidence="2" type="ORF">MN202_07700</name>
</gene>
<reference evidence="2 3" key="1">
    <citation type="journal article" date="2023" name="Ecotoxicol. Environ. Saf.">
        <title>Mercury remediation potential of mercury-resistant strain Rheinheimera metallidurans sp. nov. isolated from a municipal waste dumping site.</title>
        <authorList>
            <person name="Yadav V."/>
            <person name="Manjhi A."/>
            <person name="Vadakedath N."/>
        </authorList>
    </citation>
    <scope>NUCLEOTIDE SEQUENCE [LARGE SCALE GENOMIC DNA]</scope>
    <source>
        <strain evidence="2 3">E-49</strain>
    </source>
</reference>
<name>A0ABU8C5A8_9GAMM</name>
<proteinExistence type="predicted"/>
<comment type="caution">
    <text evidence="2">The sequence shown here is derived from an EMBL/GenBank/DDBJ whole genome shotgun (WGS) entry which is preliminary data.</text>
</comment>
<sequence>MRRRDKVYFRSSGRDAAQAETAQGRAVEGGEESISLSLSLNLTRLMN</sequence>
<protein>
    <submittedName>
        <fullName evidence="2">Uncharacterized protein</fullName>
    </submittedName>
</protein>
<dbReference type="EMBL" id="JALAAR010000005">
    <property type="protein sequence ID" value="MEH8017110.1"/>
    <property type="molecule type" value="Genomic_DNA"/>
</dbReference>